<dbReference type="NCBIfam" id="TIGR01205">
    <property type="entry name" value="D_ala_D_alaTIGR"/>
    <property type="match status" value="1"/>
</dbReference>
<evidence type="ECO:0000256" key="1">
    <source>
        <dbReference type="ARBA" id="ARBA00004496"/>
    </source>
</evidence>
<evidence type="ECO:0000256" key="9">
    <source>
        <dbReference type="ARBA" id="ARBA00023316"/>
    </source>
</evidence>
<dbReference type="InterPro" id="IPR011127">
    <property type="entry name" value="Dala_Dala_lig_N"/>
</dbReference>
<reference evidence="16" key="2">
    <citation type="submission" date="2012-01" db="EMBL/GenBank/DDBJ databases">
        <title>Complete sequence of chromosome of Marinitoga piezophila KA3.</title>
        <authorList>
            <person name="Lucas S."/>
            <person name="Han J."/>
            <person name="Lapidus A."/>
            <person name="Cheng J.-F."/>
            <person name="Goodwin L."/>
            <person name="Pitluck S."/>
            <person name="Peters L."/>
            <person name="Mikhailova N."/>
            <person name="Teshima H."/>
            <person name="Detter J.C."/>
            <person name="Han C."/>
            <person name="Tapia R."/>
            <person name="Land M."/>
            <person name="Hauser L."/>
            <person name="Kyrpides N."/>
            <person name="Ivanova N."/>
            <person name="Pagani I."/>
            <person name="Jebbar M."/>
            <person name="Vannier P."/>
            <person name="Oger P."/>
            <person name="Cario A."/>
            <person name="Bartlett D."/>
            <person name="Noll K.M."/>
            <person name="Woyke T."/>
        </authorList>
    </citation>
    <scope>NUCLEOTIDE SEQUENCE [LARGE SCALE GENOMIC DNA]</scope>
    <source>
        <strain evidence="16">DSM 14283 / JCM 11233 / KA3</strain>
    </source>
</reference>
<keyword evidence="3 10" id="KW-0963">Cytoplasm</keyword>
<comment type="subcellular location">
    <subcellularLocation>
        <location evidence="1 10">Cytoplasm</location>
    </subcellularLocation>
</comment>
<keyword evidence="12" id="KW-0479">Metal-binding</keyword>
<reference evidence="15 16" key="1">
    <citation type="journal article" date="2012" name="J. Bacteriol.">
        <title>Complete Genome Sequence of the Thermophilic, Piezophilic, Heterotrophic Bacterium Marinitoga piezophila KA3.</title>
        <authorList>
            <person name="Lucas S."/>
            <person name="Han J."/>
            <person name="Lapidus A."/>
            <person name="Cheng J.F."/>
            <person name="Goodwin L.A."/>
            <person name="Pitluck S."/>
            <person name="Peters L."/>
            <person name="Mikhailova N."/>
            <person name="Teshima H."/>
            <person name="Detter J.C."/>
            <person name="Han C."/>
            <person name="Tapia R."/>
            <person name="Land M."/>
            <person name="Hauser L."/>
            <person name="Kyrpides N.C."/>
            <person name="Ivanova N."/>
            <person name="Pagani I."/>
            <person name="Vannier P."/>
            <person name="Oger P."/>
            <person name="Bartlett D.H."/>
            <person name="Noll K.M."/>
            <person name="Woyke T."/>
            <person name="Jebbar M."/>
        </authorList>
    </citation>
    <scope>NUCLEOTIDE SEQUENCE [LARGE SCALE GENOMIC DNA]</scope>
    <source>
        <strain evidence="16">DSM 14283 / JCM 11233 / KA3</strain>
    </source>
</reference>
<feature type="binding site" evidence="12">
    <location>
        <position position="263"/>
    </location>
    <ligand>
        <name>Mg(2+)</name>
        <dbReference type="ChEBI" id="CHEBI:18420"/>
        <label>2</label>
    </ligand>
</feature>
<dbReference type="SUPFAM" id="SSF52440">
    <property type="entry name" value="PreATP-grasp domain"/>
    <property type="match status" value="1"/>
</dbReference>
<dbReference type="HAMAP" id="MF_00047">
    <property type="entry name" value="Dala_Dala_lig"/>
    <property type="match status" value="1"/>
</dbReference>
<dbReference type="GO" id="GO:0071555">
    <property type="term" value="P:cell wall organization"/>
    <property type="evidence" value="ECO:0007669"/>
    <property type="project" value="UniProtKB-KW"/>
</dbReference>
<feature type="active site" evidence="11">
    <location>
        <position position="272"/>
    </location>
</feature>
<dbReference type="GO" id="GO:0005737">
    <property type="term" value="C:cytoplasm"/>
    <property type="evidence" value="ECO:0007669"/>
    <property type="project" value="UniProtKB-SubCell"/>
</dbReference>
<dbReference type="InterPro" id="IPR005905">
    <property type="entry name" value="D_ala_D_ala"/>
</dbReference>
<feature type="binding site" evidence="12">
    <location>
        <position position="261"/>
    </location>
    <ligand>
        <name>Mg(2+)</name>
        <dbReference type="ChEBI" id="CHEBI:18420"/>
        <label>1</label>
    </ligand>
</feature>
<dbReference type="eggNOG" id="COG1181">
    <property type="taxonomic scope" value="Bacteria"/>
</dbReference>
<feature type="binding site" evidence="12">
    <location>
        <position position="249"/>
    </location>
    <ligand>
        <name>Mg(2+)</name>
        <dbReference type="ChEBI" id="CHEBI:18420"/>
        <label>1</label>
    </ligand>
</feature>
<dbReference type="Proteomes" id="UP000007161">
    <property type="component" value="Chromosome"/>
</dbReference>
<protein>
    <recommendedName>
        <fullName evidence="10">D-alanine--D-alanine ligase</fullName>
        <ecNumber evidence="10">6.3.2.4</ecNumber>
    </recommendedName>
    <alternativeName>
        <fullName evidence="10">D-Ala-D-Ala ligase</fullName>
    </alternativeName>
    <alternativeName>
        <fullName evidence="10">D-alanylalanine synthetase</fullName>
    </alternativeName>
</protein>
<feature type="active site" evidence="11">
    <location>
        <position position="138"/>
    </location>
</feature>
<dbReference type="PROSITE" id="PS00844">
    <property type="entry name" value="DALA_DALA_LIGASE_2"/>
    <property type="match status" value="1"/>
</dbReference>
<dbReference type="HOGENOM" id="CLU_039268_1_1_0"/>
<keyword evidence="6 13" id="KW-0067">ATP-binding</keyword>
<dbReference type="KEGG" id="mpz:Marpi_1062"/>
<dbReference type="Gene3D" id="3.30.1490.20">
    <property type="entry name" value="ATP-grasp fold, A domain"/>
    <property type="match status" value="1"/>
</dbReference>
<dbReference type="AlphaFoldDB" id="H2J7Y3"/>
<feature type="domain" description="ATP-grasp" evidence="14">
    <location>
        <begin position="74"/>
        <end position="294"/>
    </location>
</feature>
<dbReference type="InterPro" id="IPR013815">
    <property type="entry name" value="ATP_grasp_subdomain_1"/>
</dbReference>
<comment type="catalytic activity">
    <reaction evidence="10">
        <text>2 D-alanine + ATP = D-alanyl-D-alanine + ADP + phosphate + H(+)</text>
        <dbReference type="Rhea" id="RHEA:11224"/>
        <dbReference type="ChEBI" id="CHEBI:15378"/>
        <dbReference type="ChEBI" id="CHEBI:30616"/>
        <dbReference type="ChEBI" id="CHEBI:43474"/>
        <dbReference type="ChEBI" id="CHEBI:57416"/>
        <dbReference type="ChEBI" id="CHEBI:57822"/>
        <dbReference type="ChEBI" id="CHEBI:456216"/>
        <dbReference type="EC" id="6.3.2.4"/>
    </reaction>
</comment>
<dbReference type="EMBL" id="CP003257">
    <property type="protein sequence ID" value="AEX85474.1"/>
    <property type="molecule type" value="Genomic_DNA"/>
</dbReference>
<dbReference type="GO" id="GO:0009252">
    <property type="term" value="P:peptidoglycan biosynthetic process"/>
    <property type="evidence" value="ECO:0007669"/>
    <property type="project" value="UniProtKB-UniRule"/>
</dbReference>
<dbReference type="SUPFAM" id="SSF56059">
    <property type="entry name" value="Glutathione synthetase ATP-binding domain-like"/>
    <property type="match status" value="1"/>
</dbReference>
<comment type="function">
    <text evidence="10">Cell wall formation.</text>
</comment>
<evidence type="ECO:0000256" key="2">
    <source>
        <dbReference type="ARBA" id="ARBA00010871"/>
    </source>
</evidence>
<name>H2J7Y3_MARPK</name>
<dbReference type="Pfam" id="PF07478">
    <property type="entry name" value="Dala_Dala_lig_C"/>
    <property type="match status" value="1"/>
</dbReference>
<feature type="active site" evidence="11">
    <location>
        <position position="15"/>
    </location>
</feature>
<evidence type="ECO:0000313" key="16">
    <source>
        <dbReference type="Proteomes" id="UP000007161"/>
    </source>
</evidence>
<keyword evidence="16" id="KW-1185">Reference proteome</keyword>
<dbReference type="InterPro" id="IPR011761">
    <property type="entry name" value="ATP-grasp"/>
</dbReference>
<evidence type="ECO:0000259" key="14">
    <source>
        <dbReference type="PROSITE" id="PS50975"/>
    </source>
</evidence>
<keyword evidence="9 10" id="KW-0961">Cell wall biogenesis/degradation</keyword>
<evidence type="ECO:0000256" key="12">
    <source>
        <dbReference type="PIRSR" id="PIRSR039102-3"/>
    </source>
</evidence>
<dbReference type="GO" id="GO:0005524">
    <property type="term" value="F:ATP binding"/>
    <property type="evidence" value="ECO:0007669"/>
    <property type="project" value="UniProtKB-UniRule"/>
</dbReference>
<evidence type="ECO:0000256" key="13">
    <source>
        <dbReference type="PROSITE-ProRule" id="PRU00409"/>
    </source>
</evidence>
<evidence type="ECO:0000256" key="4">
    <source>
        <dbReference type="ARBA" id="ARBA00022598"/>
    </source>
</evidence>
<dbReference type="PANTHER" id="PTHR23132">
    <property type="entry name" value="D-ALANINE--D-ALANINE LIGASE"/>
    <property type="match status" value="1"/>
</dbReference>
<evidence type="ECO:0000256" key="10">
    <source>
        <dbReference type="HAMAP-Rule" id="MF_00047"/>
    </source>
</evidence>
<dbReference type="Gene3D" id="3.40.50.20">
    <property type="match status" value="1"/>
</dbReference>
<comment type="similarity">
    <text evidence="2 10">Belongs to the D-alanine--D-alanine ligase family.</text>
</comment>
<dbReference type="Pfam" id="PF01820">
    <property type="entry name" value="Dala_Dala_lig_N"/>
    <property type="match status" value="1"/>
</dbReference>
<dbReference type="InterPro" id="IPR011095">
    <property type="entry name" value="Dala_Dala_lig_C"/>
</dbReference>
<dbReference type="PANTHER" id="PTHR23132:SF23">
    <property type="entry name" value="D-ALANINE--D-ALANINE LIGASE B"/>
    <property type="match status" value="1"/>
</dbReference>
<feature type="binding site" evidence="12">
    <location>
        <position position="261"/>
    </location>
    <ligand>
        <name>Mg(2+)</name>
        <dbReference type="ChEBI" id="CHEBI:18420"/>
        <label>2</label>
    </ligand>
</feature>
<dbReference type="EC" id="6.3.2.4" evidence="10"/>
<keyword evidence="12" id="KW-0460">Magnesium</keyword>
<evidence type="ECO:0000313" key="15">
    <source>
        <dbReference type="EMBL" id="AEX85474.1"/>
    </source>
</evidence>
<dbReference type="OrthoDB" id="9813261at2"/>
<keyword evidence="5 13" id="KW-0547">Nucleotide-binding</keyword>
<evidence type="ECO:0000256" key="5">
    <source>
        <dbReference type="ARBA" id="ARBA00022741"/>
    </source>
</evidence>
<dbReference type="GO" id="GO:0008360">
    <property type="term" value="P:regulation of cell shape"/>
    <property type="evidence" value="ECO:0007669"/>
    <property type="project" value="UniProtKB-KW"/>
</dbReference>
<keyword evidence="4 10" id="KW-0436">Ligase</keyword>
<gene>
    <name evidence="10" type="primary">ddl</name>
    <name evidence="15" type="ordered locus">Marpi_1062</name>
</gene>
<organism evidence="15 16">
    <name type="scientific">Marinitoga piezophila (strain DSM 14283 / JCM 11233 / KA3)</name>
    <dbReference type="NCBI Taxonomy" id="443254"/>
    <lineage>
        <taxon>Bacteria</taxon>
        <taxon>Thermotogati</taxon>
        <taxon>Thermotogota</taxon>
        <taxon>Thermotogae</taxon>
        <taxon>Petrotogales</taxon>
        <taxon>Petrotogaceae</taxon>
        <taxon>Marinitoga</taxon>
    </lineage>
</organism>
<dbReference type="RefSeq" id="WP_014296546.1">
    <property type="nucleotide sequence ID" value="NC_016751.1"/>
</dbReference>
<accession>H2J7Y3</accession>
<evidence type="ECO:0000256" key="11">
    <source>
        <dbReference type="PIRSR" id="PIRSR039102-1"/>
    </source>
</evidence>
<evidence type="ECO:0000256" key="3">
    <source>
        <dbReference type="ARBA" id="ARBA00022490"/>
    </source>
</evidence>
<proteinExistence type="inferred from homology"/>
<keyword evidence="12" id="KW-0464">Manganese</keyword>
<dbReference type="UniPathway" id="UPA00219"/>
<dbReference type="PROSITE" id="PS50975">
    <property type="entry name" value="ATP_GRASP"/>
    <property type="match status" value="1"/>
</dbReference>
<keyword evidence="8 10" id="KW-0573">Peptidoglycan synthesis</keyword>
<dbReference type="PIRSF" id="PIRSF039102">
    <property type="entry name" value="Ddl/VanB"/>
    <property type="match status" value="1"/>
</dbReference>
<dbReference type="GO" id="GO:0008716">
    <property type="term" value="F:D-alanine-D-alanine ligase activity"/>
    <property type="evidence" value="ECO:0007669"/>
    <property type="project" value="UniProtKB-UniRule"/>
</dbReference>
<dbReference type="NCBIfam" id="NF002378">
    <property type="entry name" value="PRK01372.1"/>
    <property type="match status" value="1"/>
</dbReference>
<dbReference type="InterPro" id="IPR000291">
    <property type="entry name" value="D-Ala_lig_Van_CS"/>
</dbReference>
<evidence type="ECO:0000256" key="8">
    <source>
        <dbReference type="ARBA" id="ARBA00022984"/>
    </source>
</evidence>
<sequence>MNYKIALIYGGNSNEREVSIRSAKNIAMAIVKNGYSLCKYDLKTDWERFVNEYKIADLVFNIVHGYEGEDGTLQRKLEKLGIEYIGSDSSTSEKTFDKWAFIQSIKKDFSVPKSFLTDKYIEPPLDFPLIIKPRKSGSSLGIHICHNLDEYNKFLKEELQNFGEIIIQEYIKGREISVSIIQKNDETLVLPILEIKPKNEFYDYEAKYTEGYTDFEVPAKLEKDLEEKIIKDFKKLFLMMNIRDFCRIDAIIKNDKYYILEINTIPGMTELSDLPQSAAAYGLSFEELVDILIKNHLKD</sequence>
<dbReference type="InterPro" id="IPR016185">
    <property type="entry name" value="PreATP-grasp_dom_sf"/>
</dbReference>
<evidence type="ECO:0000256" key="7">
    <source>
        <dbReference type="ARBA" id="ARBA00022960"/>
    </source>
</evidence>
<evidence type="ECO:0000256" key="6">
    <source>
        <dbReference type="ARBA" id="ARBA00022840"/>
    </source>
</evidence>
<dbReference type="STRING" id="443254.Marpi_1062"/>
<comment type="pathway">
    <text evidence="10">Cell wall biogenesis; peptidoglycan biosynthesis.</text>
</comment>
<comment type="cofactor">
    <cofactor evidence="12">
        <name>Mg(2+)</name>
        <dbReference type="ChEBI" id="CHEBI:18420"/>
    </cofactor>
    <cofactor evidence="12">
        <name>Mn(2+)</name>
        <dbReference type="ChEBI" id="CHEBI:29035"/>
    </cofactor>
    <text evidence="12">Binds 2 magnesium or manganese ions per subunit.</text>
</comment>
<keyword evidence="7 10" id="KW-0133">Cell shape</keyword>
<dbReference type="Gene3D" id="3.30.470.20">
    <property type="entry name" value="ATP-grasp fold, B domain"/>
    <property type="match status" value="1"/>
</dbReference>
<dbReference type="GO" id="GO:0046872">
    <property type="term" value="F:metal ion binding"/>
    <property type="evidence" value="ECO:0007669"/>
    <property type="project" value="UniProtKB-KW"/>
</dbReference>